<dbReference type="OrthoDB" id="9803578at2"/>
<dbReference type="Pfam" id="PF00756">
    <property type="entry name" value="Esterase"/>
    <property type="match status" value="1"/>
</dbReference>
<dbReference type="InterPro" id="IPR000801">
    <property type="entry name" value="Esterase-like"/>
</dbReference>
<sequence>MKNLLILLLALLPMSCKSSKSDDQSVTFKHFPKMESDFIPARDVMVMLPPGYNEAQSYPVLYMHDGQMLFDSATTWNEQEWGMDEVITKLIREKKIRPVIVVGIYNTENRALEYMPNAPKAELDTMERPKGFEGEVMSDHYLKFLTKELKPFIDETFATQPGPGNTFIMGSSMGGLISCYAISEYPGVFGGAACLSTHWPAMDGVFLKYVEKNLPEPATHKIYFDYGTATLDSLYEPFQEKVDVHVANQGYIQGENWMTKKFKGADHSENAWRKRVHIPLEFLLRK</sequence>
<dbReference type="SUPFAM" id="SSF53474">
    <property type="entry name" value="alpha/beta-Hydrolases"/>
    <property type="match status" value="1"/>
</dbReference>
<dbReference type="PANTHER" id="PTHR48098">
    <property type="entry name" value="ENTEROCHELIN ESTERASE-RELATED"/>
    <property type="match status" value="1"/>
</dbReference>
<dbReference type="Proteomes" id="UP000244956">
    <property type="component" value="Unassembled WGS sequence"/>
</dbReference>
<protein>
    <submittedName>
        <fullName evidence="1">Esterase</fullName>
    </submittedName>
</protein>
<dbReference type="InterPro" id="IPR050583">
    <property type="entry name" value="Mycobacterial_A85_antigen"/>
</dbReference>
<reference evidence="1 2" key="1">
    <citation type="submission" date="2018-05" db="EMBL/GenBank/DDBJ databases">
        <title>Marinilabilia rubrum sp. nov., isolated from saltern sediment.</title>
        <authorList>
            <person name="Zhang R."/>
        </authorList>
    </citation>
    <scope>NUCLEOTIDE SEQUENCE [LARGE SCALE GENOMIC DNA]</scope>
    <source>
        <strain evidence="1 2">WTE16</strain>
    </source>
</reference>
<accession>A0A2U2B921</accession>
<dbReference type="Gene3D" id="3.40.50.1820">
    <property type="entry name" value="alpha/beta hydrolase"/>
    <property type="match status" value="1"/>
</dbReference>
<comment type="caution">
    <text evidence="1">The sequence shown here is derived from an EMBL/GenBank/DDBJ whole genome shotgun (WGS) entry which is preliminary data.</text>
</comment>
<dbReference type="InterPro" id="IPR029058">
    <property type="entry name" value="AB_hydrolase_fold"/>
</dbReference>
<dbReference type="AlphaFoldDB" id="A0A2U2B921"/>
<name>A0A2U2B921_9BACT</name>
<organism evidence="1 2">
    <name type="scientific">Marinilabilia rubra</name>
    <dbReference type="NCBI Taxonomy" id="2162893"/>
    <lineage>
        <taxon>Bacteria</taxon>
        <taxon>Pseudomonadati</taxon>
        <taxon>Bacteroidota</taxon>
        <taxon>Bacteroidia</taxon>
        <taxon>Marinilabiliales</taxon>
        <taxon>Marinilabiliaceae</taxon>
        <taxon>Marinilabilia</taxon>
    </lineage>
</organism>
<evidence type="ECO:0000313" key="1">
    <source>
        <dbReference type="EMBL" id="PWD99557.1"/>
    </source>
</evidence>
<dbReference type="RefSeq" id="WP_109264098.1">
    <property type="nucleotide sequence ID" value="NZ_QEWP01000006.1"/>
</dbReference>
<evidence type="ECO:0000313" key="2">
    <source>
        <dbReference type="Proteomes" id="UP000244956"/>
    </source>
</evidence>
<proteinExistence type="predicted"/>
<gene>
    <name evidence="1" type="ORF">DDZ16_08865</name>
</gene>
<keyword evidence="2" id="KW-1185">Reference proteome</keyword>
<dbReference type="EMBL" id="QEWP01000006">
    <property type="protein sequence ID" value="PWD99557.1"/>
    <property type="molecule type" value="Genomic_DNA"/>
</dbReference>
<dbReference type="PANTHER" id="PTHR48098:SF6">
    <property type="entry name" value="FERRI-BACILLIBACTIN ESTERASE BESA"/>
    <property type="match status" value="1"/>
</dbReference>